<reference evidence="10" key="1">
    <citation type="submission" date="2017-02" db="UniProtKB">
        <authorList>
            <consortium name="WormBaseParasite"/>
        </authorList>
    </citation>
    <scope>IDENTIFICATION</scope>
</reference>
<evidence type="ECO:0000313" key="9">
    <source>
        <dbReference type="Proteomes" id="UP000278807"/>
    </source>
</evidence>
<organism evidence="10">
    <name type="scientific">Rodentolepis nana</name>
    <name type="common">Dwarf tapeworm</name>
    <name type="synonym">Hymenolepis nana</name>
    <dbReference type="NCBI Taxonomy" id="102285"/>
    <lineage>
        <taxon>Eukaryota</taxon>
        <taxon>Metazoa</taxon>
        <taxon>Spiralia</taxon>
        <taxon>Lophotrochozoa</taxon>
        <taxon>Platyhelminthes</taxon>
        <taxon>Cestoda</taxon>
        <taxon>Eucestoda</taxon>
        <taxon>Cyclophyllidea</taxon>
        <taxon>Hymenolepididae</taxon>
        <taxon>Rodentolepis</taxon>
    </lineage>
</organism>
<evidence type="ECO:0000256" key="2">
    <source>
        <dbReference type="ARBA" id="ARBA00001946"/>
    </source>
</evidence>
<feature type="domain" description="Nudix hydrolase" evidence="7">
    <location>
        <begin position="34"/>
        <end position="180"/>
    </location>
</feature>
<dbReference type="PANTHER" id="PTHR12992:SF11">
    <property type="entry name" value="MITOCHONDRIAL COENZYME A DIPHOSPHATASE NUDT8"/>
    <property type="match status" value="1"/>
</dbReference>
<dbReference type="Gene3D" id="3.90.79.10">
    <property type="entry name" value="Nucleoside Triphosphate Pyrophosphohydrolase"/>
    <property type="match status" value="1"/>
</dbReference>
<dbReference type="Proteomes" id="UP000278807">
    <property type="component" value="Unassembled WGS sequence"/>
</dbReference>
<keyword evidence="9" id="KW-1185">Reference proteome</keyword>
<evidence type="ECO:0000256" key="6">
    <source>
        <dbReference type="ARBA" id="ARBA00023211"/>
    </source>
</evidence>
<dbReference type="InterPro" id="IPR000086">
    <property type="entry name" value="NUDIX_hydrolase_dom"/>
</dbReference>
<comment type="cofactor">
    <cofactor evidence="1">
        <name>Mn(2+)</name>
        <dbReference type="ChEBI" id="CHEBI:29035"/>
    </cofactor>
</comment>
<evidence type="ECO:0000313" key="10">
    <source>
        <dbReference type="WBParaSite" id="HNAJ_0000475601-mRNA-1"/>
    </source>
</evidence>
<evidence type="ECO:0000256" key="1">
    <source>
        <dbReference type="ARBA" id="ARBA00001936"/>
    </source>
</evidence>
<evidence type="ECO:0000256" key="4">
    <source>
        <dbReference type="ARBA" id="ARBA00022801"/>
    </source>
</evidence>
<evidence type="ECO:0000313" key="8">
    <source>
        <dbReference type="EMBL" id="VDO00613.1"/>
    </source>
</evidence>
<dbReference type="PROSITE" id="PS00893">
    <property type="entry name" value="NUDIX_BOX"/>
    <property type="match status" value="1"/>
</dbReference>
<gene>
    <name evidence="8" type="ORF">HNAJ_LOCUS4753</name>
</gene>
<dbReference type="Pfam" id="PF00293">
    <property type="entry name" value="NUDIX"/>
    <property type="match status" value="1"/>
</dbReference>
<evidence type="ECO:0000256" key="3">
    <source>
        <dbReference type="ARBA" id="ARBA00022723"/>
    </source>
</evidence>
<dbReference type="STRING" id="102285.A0A0R3TCG7"/>
<sequence>MPALPELFGLANRRRCISSLNQLKTFSRSNSAVEFQSAVVVPLVSYDGVPSILYTRRSLFVHHFPGEVCFPGGKIDPGESAIEAAFRELNEEVGIPSHFVDTWTIFAPVHTRTALSLIYPIVGFVGNYHSSKEVLCRQSESIRLKLSPEETDMALFRSINWLSDPSNRWYCVQRYPPSLPASGVNVSFYDNSRKTQTYQSCIFPVFGCRDSQRITGATALLTYQFLNCLLPQGLPGNKIEFGVSHFVN</sequence>
<dbReference type="CDD" id="cd03426">
    <property type="entry name" value="NUDIX_CoAse_Nudt7"/>
    <property type="match status" value="1"/>
</dbReference>
<keyword evidence="3" id="KW-0479">Metal-binding</keyword>
<dbReference type="AlphaFoldDB" id="A0A0R3TCG7"/>
<dbReference type="InterPro" id="IPR045121">
    <property type="entry name" value="CoAse"/>
</dbReference>
<dbReference type="InterPro" id="IPR015797">
    <property type="entry name" value="NUDIX_hydrolase-like_dom_sf"/>
</dbReference>
<dbReference type="OrthoDB" id="10262892at2759"/>
<dbReference type="WBParaSite" id="HNAJ_0000475601-mRNA-1">
    <property type="protein sequence ID" value="HNAJ_0000475601-mRNA-1"/>
    <property type="gene ID" value="HNAJ_0000475601"/>
</dbReference>
<dbReference type="PANTHER" id="PTHR12992">
    <property type="entry name" value="NUDIX HYDROLASE"/>
    <property type="match status" value="1"/>
</dbReference>
<accession>A0A0R3TCG7</accession>
<dbReference type="PROSITE" id="PS51462">
    <property type="entry name" value="NUDIX"/>
    <property type="match status" value="1"/>
</dbReference>
<reference evidence="8 9" key="2">
    <citation type="submission" date="2018-11" db="EMBL/GenBank/DDBJ databases">
        <authorList>
            <consortium name="Pathogen Informatics"/>
        </authorList>
    </citation>
    <scope>NUCLEOTIDE SEQUENCE [LARGE SCALE GENOMIC DNA]</scope>
</reference>
<dbReference type="EMBL" id="UZAE01003585">
    <property type="protein sequence ID" value="VDO00613.1"/>
    <property type="molecule type" value="Genomic_DNA"/>
</dbReference>
<keyword evidence="5" id="KW-0460">Magnesium</keyword>
<dbReference type="GO" id="GO:0010945">
    <property type="term" value="F:coenzyme A diphosphatase activity"/>
    <property type="evidence" value="ECO:0007669"/>
    <property type="project" value="InterPro"/>
</dbReference>
<dbReference type="SUPFAM" id="SSF55811">
    <property type="entry name" value="Nudix"/>
    <property type="match status" value="1"/>
</dbReference>
<keyword evidence="4" id="KW-0378">Hydrolase</keyword>
<evidence type="ECO:0000256" key="5">
    <source>
        <dbReference type="ARBA" id="ARBA00022842"/>
    </source>
</evidence>
<keyword evidence="6" id="KW-0464">Manganese</keyword>
<evidence type="ECO:0000259" key="7">
    <source>
        <dbReference type="PROSITE" id="PS51462"/>
    </source>
</evidence>
<proteinExistence type="predicted"/>
<dbReference type="GO" id="GO:0046872">
    <property type="term" value="F:metal ion binding"/>
    <property type="evidence" value="ECO:0007669"/>
    <property type="project" value="UniProtKB-KW"/>
</dbReference>
<comment type="cofactor">
    <cofactor evidence="2">
        <name>Mg(2+)</name>
        <dbReference type="ChEBI" id="CHEBI:18420"/>
    </cofactor>
</comment>
<dbReference type="InterPro" id="IPR020084">
    <property type="entry name" value="NUDIX_hydrolase_CS"/>
</dbReference>
<name>A0A0R3TCG7_RODNA</name>
<protein>
    <submittedName>
        <fullName evidence="10">Nudix hydrolase domain-containing protein</fullName>
    </submittedName>
</protein>